<dbReference type="Pfam" id="PF13873">
    <property type="entry name" value="Myb_DNA-bind_5"/>
    <property type="match status" value="1"/>
</dbReference>
<sequence>MASDFPEAFGALLLPALPGPARRAGDRLRLPGATIQAAPWPAGSAAKPGACPDQHPPLLGCPCSGANWAPAARENRFPELERSPAVGTGERRWHQQQQKGTGMSGDSEEITRLRKPRFSYEENQILIQEVRANYAKLYGTQSRRVTVAERRRVWEGIAAKINSITSWKRTGQEVQKRWNDFKRRTKEKLARVPHSTQGAGSACDETFSAEEETIFAILGPSVVMGAGGVEPGALQNTPGFATTPSYRLAAEHGADMPARGNLSCSPETSARTSCCTLNGGLLRPKERDSPAPPSAQPASLQIIQMAPSPASLGCRPHPEHSPAEPLGSTPCPSASPPLRRRRTRLDLPAEPPVDFLQAQRETAEAVRELTYTLRQGLERLTDVVAALLPLLPAQANGLLPPQGVSPSPGPPAPSSETPPPRATVATKEEPSPERREDEGGPVPEEGQPVARSGPSPAPQKRRKGIPTRKRRGRWKNL</sequence>
<feature type="compositionally biased region" description="Pro residues" evidence="1">
    <location>
        <begin position="407"/>
        <end position="421"/>
    </location>
</feature>
<dbReference type="PANTHER" id="PTHR32345">
    <property type="entry name" value="MYB-RELATED TRANSCRIPTION FACTOR, PARTNER OF PROFILIN"/>
    <property type="match status" value="1"/>
</dbReference>
<dbReference type="InterPro" id="IPR052870">
    <property type="entry name" value="Myb-related_repressor"/>
</dbReference>
<feature type="region of interest" description="Disordered" evidence="1">
    <location>
        <begin position="308"/>
        <end position="339"/>
    </location>
</feature>
<proteinExistence type="predicted"/>
<dbReference type="PANTHER" id="PTHR32345:SF3">
    <property type="entry name" value="MYB-RELATED TRANSCRIPTION FACTOR, PARTNER OF PROFILIN"/>
    <property type="match status" value="1"/>
</dbReference>
<name>A0AA35KMD2_9SAUR</name>
<feature type="compositionally biased region" description="Basic residues" evidence="1">
    <location>
        <begin position="459"/>
        <end position="477"/>
    </location>
</feature>
<dbReference type="AlphaFoldDB" id="A0AA35KMD2"/>
<keyword evidence="4" id="KW-1185">Reference proteome</keyword>
<organism evidence="3 4">
    <name type="scientific">Podarcis lilfordi</name>
    <name type="common">Lilford's wall lizard</name>
    <dbReference type="NCBI Taxonomy" id="74358"/>
    <lineage>
        <taxon>Eukaryota</taxon>
        <taxon>Metazoa</taxon>
        <taxon>Chordata</taxon>
        <taxon>Craniata</taxon>
        <taxon>Vertebrata</taxon>
        <taxon>Euteleostomi</taxon>
        <taxon>Lepidosauria</taxon>
        <taxon>Squamata</taxon>
        <taxon>Bifurcata</taxon>
        <taxon>Unidentata</taxon>
        <taxon>Episquamata</taxon>
        <taxon>Laterata</taxon>
        <taxon>Lacertibaenia</taxon>
        <taxon>Lacertidae</taxon>
        <taxon>Podarcis</taxon>
    </lineage>
</organism>
<reference evidence="3" key="1">
    <citation type="submission" date="2022-12" db="EMBL/GenBank/DDBJ databases">
        <authorList>
            <person name="Alioto T."/>
            <person name="Alioto T."/>
            <person name="Gomez Garrido J."/>
        </authorList>
    </citation>
    <scope>NUCLEOTIDE SEQUENCE</scope>
</reference>
<feature type="domain" description="Myb-like" evidence="2">
    <location>
        <begin position="110"/>
        <end position="182"/>
    </location>
</feature>
<feature type="region of interest" description="Disordered" evidence="1">
    <location>
        <begin position="399"/>
        <end position="477"/>
    </location>
</feature>
<protein>
    <submittedName>
        <fullName evidence="3">Myb-related transcription factor, partner of profilin</fullName>
    </submittedName>
</protein>
<dbReference type="GO" id="GO:0000981">
    <property type="term" value="F:DNA-binding transcription factor activity, RNA polymerase II-specific"/>
    <property type="evidence" value="ECO:0007669"/>
    <property type="project" value="TreeGrafter"/>
</dbReference>
<feature type="region of interest" description="Disordered" evidence="1">
    <location>
        <begin position="84"/>
        <end position="110"/>
    </location>
</feature>
<dbReference type="GO" id="GO:0000978">
    <property type="term" value="F:RNA polymerase II cis-regulatory region sequence-specific DNA binding"/>
    <property type="evidence" value="ECO:0007669"/>
    <property type="project" value="TreeGrafter"/>
</dbReference>
<dbReference type="GO" id="GO:0005634">
    <property type="term" value="C:nucleus"/>
    <property type="evidence" value="ECO:0007669"/>
    <property type="project" value="TreeGrafter"/>
</dbReference>
<dbReference type="Proteomes" id="UP001178461">
    <property type="component" value="Chromosome 8"/>
</dbReference>
<evidence type="ECO:0000313" key="4">
    <source>
        <dbReference type="Proteomes" id="UP001178461"/>
    </source>
</evidence>
<dbReference type="InterPro" id="IPR001005">
    <property type="entry name" value="SANT/Myb"/>
</dbReference>
<dbReference type="EMBL" id="OX395133">
    <property type="protein sequence ID" value="CAI5780860.1"/>
    <property type="molecule type" value="Genomic_DNA"/>
</dbReference>
<dbReference type="PROSITE" id="PS50090">
    <property type="entry name" value="MYB_LIKE"/>
    <property type="match status" value="1"/>
</dbReference>
<evidence type="ECO:0000313" key="3">
    <source>
        <dbReference type="EMBL" id="CAI5780860.1"/>
    </source>
</evidence>
<evidence type="ECO:0000256" key="1">
    <source>
        <dbReference type="SAM" id="MobiDB-lite"/>
    </source>
</evidence>
<evidence type="ECO:0000259" key="2">
    <source>
        <dbReference type="PROSITE" id="PS50090"/>
    </source>
</evidence>
<dbReference type="InterPro" id="IPR028002">
    <property type="entry name" value="Myb_DNA-bind_5"/>
</dbReference>
<feature type="compositionally biased region" description="Basic and acidic residues" evidence="1">
    <location>
        <begin position="426"/>
        <end position="438"/>
    </location>
</feature>
<gene>
    <name evidence="3" type="ORF">PODLI_1B042988</name>
</gene>
<accession>A0AA35KMD2</accession>